<reference evidence="7 8" key="1">
    <citation type="submission" date="2017-12" db="EMBL/GenBank/DDBJ databases">
        <authorList>
            <person name="Pombert J.-F."/>
            <person name="Haag K.L."/>
            <person name="Ebert D."/>
        </authorList>
    </citation>
    <scope>NUCLEOTIDE SEQUENCE [LARGE SCALE GENOMIC DNA]</scope>
    <source>
        <strain evidence="7">IL-G-3</strain>
    </source>
</reference>
<dbReference type="GO" id="GO:0005525">
    <property type="term" value="F:GTP binding"/>
    <property type="evidence" value="ECO:0007669"/>
    <property type="project" value="UniProtKB-KW"/>
</dbReference>
<dbReference type="GO" id="GO:0003924">
    <property type="term" value="F:GTPase activity"/>
    <property type="evidence" value="ECO:0007669"/>
    <property type="project" value="InterPro"/>
</dbReference>
<dbReference type="InterPro" id="IPR006073">
    <property type="entry name" value="GTP-bd"/>
</dbReference>
<dbReference type="Gene3D" id="3.40.50.300">
    <property type="entry name" value="P-loop containing nucleotide triphosphate hydrolases"/>
    <property type="match status" value="2"/>
</dbReference>
<evidence type="ECO:0000256" key="4">
    <source>
        <dbReference type="ARBA" id="ARBA00023134"/>
    </source>
</evidence>
<keyword evidence="3" id="KW-0378">Hydrolase</keyword>
<organism evidence="7 8">
    <name type="scientific">Hamiltosporidium tvaerminnensis</name>
    <dbReference type="NCBI Taxonomy" id="1176355"/>
    <lineage>
        <taxon>Eukaryota</taxon>
        <taxon>Fungi</taxon>
        <taxon>Fungi incertae sedis</taxon>
        <taxon>Microsporidia</taxon>
        <taxon>Dubosqiidae</taxon>
        <taxon>Hamiltosporidium</taxon>
    </lineage>
</organism>
<evidence type="ECO:0000256" key="3">
    <source>
        <dbReference type="ARBA" id="ARBA00022801"/>
    </source>
</evidence>
<keyword evidence="1" id="KW-0963">Cytoplasm</keyword>
<dbReference type="SUPFAM" id="SSF52540">
    <property type="entry name" value="P-loop containing nucleoside triphosphate hydrolases"/>
    <property type="match status" value="1"/>
</dbReference>
<dbReference type="Proteomes" id="UP000292282">
    <property type="component" value="Unassembled WGS sequence"/>
</dbReference>
<feature type="coiled-coil region" evidence="5">
    <location>
        <begin position="189"/>
        <end position="222"/>
    </location>
</feature>
<evidence type="ECO:0000313" key="7">
    <source>
        <dbReference type="EMBL" id="TBU11227.1"/>
    </source>
</evidence>
<dbReference type="EMBL" id="PITK01001314">
    <property type="protein sequence ID" value="TBU11227.1"/>
    <property type="molecule type" value="Genomic_DNA"/>
</dbReference>
<dbReference type="InterPro" id="IPR027417">
    <property type="entry name" value="P-loop_NTPase"/>
</dbReference>
<evidence type="ECO:0000256" key="5">
    <source>
        <dbReference type="SAM" id="Coils"/>
    </source>
</evidence>
<dbReference type="Pfam" id="PF01926">
    <property type="entry name" value="MMR_HSR1"/>
    <property type="match status" value="1"/>
</dbReference>
<protein>
    <submittedName>
        <fullName evidence="7">Large ribosome-binding GTPase</fullName>
    </submittedName>
</protein>
<evidence type="ECO:0000256" key="2">
    <source>
        <dbReference type="ARBA" id="ARBA00022741"/>
    </source>
</evidence>
<comment type="caution">
    <text evidence="7">The sequence shown here is derived from an EMBL/GenBank/DDBJ whole genome shotgun (WGS) entry which is preliminary data.</text>
</comment>
<keyword evidence="8" id="KW-1185">Reference proteome</keyword>
<sequence>MHKEKLGQALINRRFGQKNIKKENKTPFSVVDQANIDRLFEKLEISKKDISALNSRNIQEERTEEPLDLIYKRCVEVFPLNLSIPPRVNFTEKISITDFQDLEKRIFNKWKDEHKNVIFERNLEIWRQFWITCEKSDVIVQIIDCRNILFFFNKDIINMYPKKKHLIVLNKSDLIKNTEQIEIQIKMLIEEYSKEYNKENSRENSKENKENYKELSKEYTKELSKDEFNKDKYSTEENIKEYTTDNHTTDKYTTVNHTKKEDIKSPSNEIPNVQWLVFSCQNNKYLEDLKNIFIKYNETGNSTFGMIGYPNVGKSSFINTLLQIKKVGVSKTPGKTKRLQSLNFNLNNIKFTLLDCPGLIFPTHQKTSLILNSILNVDQMKDLIKFSNQIIQHFGIKRLCKFYNINEFKNDSRYDINTNFFNQMIKIKNIDFGKCIKKIVKDFIDNKLTLEIEEQDIDLTINYDWYGFGDKSKSKEIKKGKKVYKKIRRHIILGK</sequence>
<name>A0A4Q9LSH0_9MICR</name>
<proteinExistence type="predicted"/>
<accession>A0A4Q9LSH0</accession>
<keyword evidence="5" id="KW-0175">Coiled coil</keyword>
<dbReference type="InterPro" id="IPR043358">
    <property type="entry name" value="GNL1-like"/>
</dbReference>
<dbReference type="OrthoDB" id="61815at2759"/>
<gene>
    <name evidence="7" type="ORF">CWI38_1314p0020</name>
</gene>
<keyword evidence="4" id="KW-0342">GTP-binding</keyword>
<dbReference type="VEuPathDB" id="MicrosporidiaDB:CWI38_1314p0020"/>
<keyword evidence="2" id="KW-0547">Nucleotide-binding</keyword>
<evidence type="ECO:0000259" key="6">
    <source>
        <dbReference type="Pfam" id="PF01926"/>
    </source>
</evidence>
<feature type="domain" description="G" evidence="6">
    <location>
        <begin position="304"/>
        <end position="385"/>
    </location>
</feature>
<evidence type="ECO:0000256" key="1">
    <source>
        <dbReference type="ARBA" id="ARBA00022490"/>
    </source>
</evidence>
<dbReference type="PANTHER" id="PTHR45709:SF2">
    <property type="entry name" value="LARGE SUBUNIT GTPASE 1 HOMOLOG"/>
    <property type="match status" value="1"/>
</dbReference>
<dbReference type="PRINTS" id="PR00326">
    <property type="entry name" value="GTP1OBG"/>
</dbReference>
<dbReference type="AlphaFoldDB" id="A0A4Q9LSH0"/>
<dbReference type="PANTHER" id="PTHR45709">
    <property type="entry name" value="LARGE SUBUNIT GTPASE 1 HOMOLOG-RELATED"/>
    <property type="match status" value="1"/>
</dbReference>
<dbReference type="GO" id="GO:0005829">
    <property type="term" value="C:cytosol"/>
    <property type="evidence" value="ECO:0007669"/>
    <property type="project" value="TreeGrafter"/>
</dbReference>
<dbReference type="STRING" id="1176355.A0A4Q9LSH0"/>
<evidence type="ECO:0000313" key="8">
    <source>
        <dbReference type="Proteomes" id="UP000292282"/>
    </source>
</evidence>